<gene>
    <name evidence="1" type="primary">qacH</name>
</gene>
<name>A0A0K2JZE5_ENTAG</name>
<accession>A0A0K2JZE5</accession>
<dbReference type="AlphaFoldDB" id="A0A0K2JZE5"/>
<feature type="non-terminal residue" evidence="1">
    <location>
        <position position="61"/>
    </location>
</feature>
<protein>
    <submittedName>
        <fullName evidence="1">QacH</fullName>
    </submittedName>
</protein>
<proteinExistence type="predicted"/>
<organism evidence="1">
    <name type="scientific">Enterobacter agglomerans</name>
    <name type="common">Erwinia herbicola</name>
    <name type="synonym">Pantoea agglomerans</name>
    <dbReference type="NCBI Taxonomy" id="549"/>
    <lineage>
        <taxon>Bacteria</taxon>
        <taxon>Pseudomonadati</taxon>
        <taxon>Pseudomonadota</taxon>
        <taxon>Gammaproteobacteria</taxon>
        <taxon>Enterobacterales</taxon>
        <taxon>Erwiniaceae</taxon>
        <taxon>Pantoea</taxon>
        <taxon>Pantoea agglomerans group</taxon>
    </lineage>
</organism>
<sequence length="61" mass="6805">GLELFFFSLALKSIPVGTEHVAKARLRFGLAGHIHRIIHGPELNFWELISMHLIVSDVAAQ</sequence>
<evidence type="ECO:0000313" key="1">
    <source>
        <dbReference type="EMBL" id="ALB05691.1"/>
    </source>
</evidence>
<feature type="non-terminal residue" evidence="1">
    <location>
        <position position="1"/>
    </location>
</feature>
<reference evidence="1" key="1">
    <citation type="journal article" date="2016" name="Microb. Ecol.">
        <title>Exploring the Role of Coliform Bacteria in Class 1 Integron Carriage and Biofilm Formation During Drinking Water Treatment.</title>
        <authorList>
            <person name="Farkas A."/>
            <person name="Craciunas C."/>
            <person name="Chiriac C."/>
            <person name="Szekeres E."/>
            <person name="Coman C."/>
            <person name="Butiuc-Keul A."/>
        </authorList>
    </citation>
    <scope>NUCLEOTIDE SEQUENCE</scope>
    <source>
        <strain evidence="1">B36</strain>
    </source>
</reference>
<dbReference type="EMBL" id="KP902630">
    <property type="protein sequence ID" value="ALB05691.1"/>
    <property type="molecule type" value="Genomic_DNA"/>
</dbReference>